<evidence type="ECO:0000313" key="2">
    <source>
        <dbReference type="Proteomes" id="UP000236319"/>
    </source>
</evidence>
<proteinExistence type="predicted"/>
<dbReference type="EMBL" id="BDSA01000003">
    <property type="protein sequence ID" value="GBE61830.1"/>
    <property type="molecule type" value="Genomic_DNA"/>
</dbReference>
<sequence length="223" mass="24533">MTSIGHRYAICCESFSTTIPIRQQSSIYDEFLDLPILVGAIGQVPPDDEGDRLLVELLFGDNERVDGHGRRVGGFSESHCDILVDSVRRRVHGDRDGCVQADLERARADDPGLLVLGHVRTGDPVRVLDLYDYVQLANATYVLPVFAGVRDDVDVGHALMVVLVELIVLLFLLRELVNSEVVSEIVTVSVCHFAAPVLDVCDSGSAKGRRRATTRRLLMHTGE</sequence>
<comment type="caution">
    <text evidence="1">The sequence shown here is derived from an EMBL/GenBank/DDBJ whole genome shotgun (WGS) entry which is preliminary data.</text>
</comment>
<organism evidence="1 2">
    <name type="scientific">Babesia ovata</name>
    <dbReference type="NCBI Taxonomy" id="189622"/>
    <lineage>
        <taxon>Eukaryota</taxon>
        <taxon>Sar</taxon>
        <taxon>Alveolata</taxon>
        <taxon>Apicomplexa</taxon>
        <taxon>Aconoidasida</taxon>
        <taxon>Piroplasmida</taxon>
        <taxon>Babesiidae</taxon>
        <taxon>Babesia</taxon>
    </lineage>
</organism>
<name>A0A2H6KFR3_9APIC</name>
<dbReference type="VEuPathDB" id="PiroplasmaDB:BOVATA_033230"/>
<dbReference type="Proteomes" id="UP000236319">
    <property type="component" value="Unassembled WGS sequence"/>
</dbReference>
<reference evidence="1 2" key="1">
    <citation type="journal article" date="2017" name="BMC Genomics">
        <title>Whole-genome assembly of Babesia ovata and comparative genomics between closely related pathogens.</title>
        <authorList>
            <person name="Yamagishi J."/>
            <person name="Asada M."/>
            <person name="Hakimi H."/>
            <person name="Tanaka T.Q."/>
            <person name="Sugimoto C."/>
            <person name="Kawazu S."/>
        </authorList>
    </citation>
    <scope>NUCLEOTIDE SEQUENCE [LARGE SCALE GENOMIC DNA]</scope>
    <source>
        <strain evidence="1 2">Miyake</strain>
    </source>
</reference>
<dbReference type="RefSeq" id="XP_028868073.1">
    <property type="nucleotide sequence ID" value="XM_029012240.1"/>
</dbReference>
<gene>
    <name evidence="1" type="ORF">BOVATA_033230</name>
</gene>
<protein>
    <submittedName>
        <fullName evidence="1">Uncharacterized protein</fullName>
    </submittedName>
</protein>
<accession>A0A2H6KFR3</accession>
<keyword evidence="2" id="KW-1185">Reference proteome</keyword>
<dbReference type="AlphaFoldDB" id="A0A2H6KFR3"/>
<evidence type="ECO:0000313" key="1">
    <source>
        <dbReference type="EMBL" id="GBE61830.1"/>
    </source>
</evidence>
<dbReference type="GeneID" id="39875600"/>